<dbReference type="Proteomes" id="UP001605036">
    <property type="component" value="Unassembled WGS sequence"/>
</dbReference>
<evidence type="ECO:0000313" key="2">
    <source>
        <dbReference type="Proteomes" id="UP001605036"/>
    </source>
</evidence>
<gene>
    <name evidence="1" type="ORF">R1flu_003543</name>
</gene>
<name>A0ABD1Y9A7_9MARC</name>
<protein>
    <submittedName>
        <fullName evidence="1">Uncharacterized protein</fullName>
    </submittedName>
</protein>
<evidence type="ECO:0000313" key="1">
    <source>
        <dbReference type="EMBL" id="KAL2623338.1"/>
    </source>
</evidence>
<dbReference type="EMBL" id="JBHFFA010000006">
    <property type="protein sequence ID" value="KAL2623338.1"/>
    <property type="molecule type" value="Genomic_DNA"/>
</dbReference>
<accession>A0ABD1Y9A7</accession>
<sequence>MEIPRLCGQGSYVSCCESGPAEIRTYYGSGWSWSAGQIKSVRCEGLEELVALGFCAARVDSCPRALAE</sequence>
<proteinExistence type="predicted"/>
<comment type="caution">
    <text evidence="1">The sequence shown here is derived from an EMBL/GenBank/DDBJ whole genome shotgun (WGS) entry which is preliminary data.</text>
</comment>
<dbReference type="AlphaFoldDB" id="A0ABD1Y9A7"/>
<organism evidence="1 2">
    <name type="scientific">Riccia fluitans</name>
    <dbReference type="NCBI Taxonomy" id="41844"/>
    <lineage>
        <taxon>Eukaryota</taxon>
        <taxon>Viridiplantae</taxon>
        <taxon>Streptophyta</taxon>
        <taxon>Embryophyta</taxon>
        <taxon>Marchantiophyta</taxon>
        <taxon>Marchantiopsida</taxon>
        <taxon>Marchantiidae</taxon>
        <taxon>Marchantiales</taxon>
        <taxon>Ricciaceae</taxon>
        <taxon>Riccia</taxon>
    </lineage>
</organism>
<keyword evidence="2" id="KW-1185">Reference proteome</keyword>
<reference evidence="1 2" key="1">
    <citation type="submission" date="2024-09" db="EMBL/GenBank/DDBJ databases">
        <title>Chromosome-scale assembly of Riccia fluitans.</title>
        <authorList>
            <person name="Paukszto L."/>
            <person name="Sawicki J."/>
            <person name="Karawczyk K."/>
            <person name="Piernik-Szablinska J."/>
            <person name="Szczecinska M."/>
            <person name="Mazdziarz M."/>
        </authorList>
    </citation>
    <scope>NUCLEOTIDE SEQUENCE [LARGE SCALE GENOMIC DNA]</scope>
    <source>
        <strain evidence="1">Rf_01</strain>
        <tissue evidence="1">Aerial parts of the thallus</tissue>
    </source>
</reference>